<feature type="coiled-coil region" evidence="8">
    <location>
        <begin position="913"/>
        <end position="1033"/>
    </location>
</feature>
<feature type="region of interest" description="Disordered" evidence="9">
    <location>
        <begin position="524"/>
        <end position="549"/>
    </location>
</feature>
<evidence type="ECO:0000256" key="4">
    <source>
        <dbReference type="ARBA" id="ARBA00022723"/>
    </source>
</evidence>
<dbReference type="AlphaFoldDB" id="A0AAD7TP46"/>
<dbReference type="Proteomes" id="UP001215151">
    <property type="component" value="Unassembled WGS sequence"/>
</dbReference>
<gene>
    <name evidence="11" type="ORF">ONZ51_g8180</name>
</gene>
<dbReference type="GO" id="GO:0046872">
    <property type="term" value="F:metal ion binding"/>
    <property type="evidence" value="ECO:0007669"/>
    <property type="project" value="UniProtKB-KW"/>
</dbReference>
<dbReference type="SUPFAM" id="SSF53187">
    <property type="entry name" value="Zn-dependent exopeptidases"/>
    <property type="match status" value="1"/>
</dbReference>
<keyword evidence="3 7" id="KW-0645">Protease</keyword>
<comment type="similarity">
    <text evidence="2">Belongs to the peptidase M28 family. M28B subfamily.</text>
</comment>
<accession>A0AAD7TP46</accession>
<feature type="compositionally biased region" description="Low complexity" evidence="9">
    <location>
        <begin position="861"/>
        <end position="889"/>
    </location>
</feature>
<keyword evidence="12" id="KW-1185">Reference proteome</keyword>
<dbReference type="EMBL" id="JAPEVG010000240">
    <property type="protein sequence ID" value="KAJ8472942.1"/>
    <property type="molecule type" value="Genomic_DNA"/>
</dbReference>
<keyword evidence="4 7" id="KW-0479">Metal-binding</keyword>
<feature type="region of interest" description="Disordered" evidence="9">
    <location>
        <begin position="844"/>
        <end position="898"/>
    </location>
</feature>
<evidence type="ECO:0000259" key="10">
    <source>
        <dbReference type="Pfam" id="PF04389"/>
    </source>
</evidence>
<name>A0AAD7TP46_9APHY</name>
<evidence type="ECO:0000256" key="7">
    <source>
        <dbReference type="RuleBase" id="RU361240"/>
    </source>
</evidence>
<evidence type="ECO:0000256" key="2">
    <source>
        <dbReference type="ARBA" id="ARBA00005634"/>
    </source>
</evidence>
<feature type="domain" description="Peptidase M28" evidence="10">
    <location>
        <begin position="262"/>
        <end position="446"/>
    </location>
</feature>
<keyword evidence="7" id="KW-0732">Signal</keyword>
<dbReference type="GO" id="GO:0008235">
    <property type="term" value="F:metalloexopeptidase activity"/>
    <property type="evidence" value="ECO:0007669"/>
    <property type="project" value="InterPro"/>
</dbReference>
<dbReference type="PANTHER" id="PTHR12147:SF26">
    <property type="entry name" value="PEPTIDASE M28 DOMAIN-CONTAINING PROTEIN"/>
    <property type="match status" value="1"/>
</dbReference>
<evidence type="ECO:0000256" key="1">
    <source>
        <dbReference type="ARBA" id="ARBA00001947"/>
    </source>
</evidence>
<organism evidence="11 12">
    <name type="scientific">Trametes cubensis</name>
    <dbReference type="NCBI Taxonomy" id="1111947"/>
    <lineage>
        <taxon>Eukaryota</taxon>
        <taxon>Fungi</taxon>
        <taxon>Dikarya</taxon>
        <taxon>Basidiomycota</taxon>
        <taxon>Agaricomycotina</taxon>
        <taxon>Agaricomycetes</taxon>
        <taxon>Polyporales</taxon>
        <taxon>Polyporaceae</taxon>
        <taxon>Trametes</taxon>
    </lineage>
</organism>
<evidence type="ECO:0000256" key="6">
    <source>
        <dbReference type="ARBA" id="ARBA00022833"/>
    </source>
</evidence>
<comment type="caution">
    <text evidence="11">The sequence shown here is derived from an EMBL/GenBank/DDBJ whole genome shotgun (WGS) entry which is preliminary data.</text>
</comment>
<dbReference type="InterPro" id="IPR045175">
    <property type="entry name" value="M28_fam"/>
</dbReference>
<proteinExistence type="inferred from homology"/>
<feature type="chain" id="PRO_5041780879" description="Peptide hydrolase" evidence="7">
    <location>
        <begin position="23"/>
        <end position="1036"/>
    </location>
</feature>
<feature type="signal peptide" evidence="7">
    <location>
        <begin position="1"/>
        <end position="22"/>
    </location>
</feature>
<evidence type="ECO:0000256" key="9">
    <source>
        <dbReference type="SAM" id="MobiDB-lite"/>
    </source>
</evidence>
<keyword evidence="5 7" id="KW-0378">Hydrolase</keyword>
<evidence type="ECO:0000313" key="12">
    <source>
        <dbReference type="Proteomes" id="UP001215151"/>
    </source>
</evidence>
<reference evidence="11" key="1">
    <citation type="submission" date="2022-11" db="EMBL/GenBank/DDBJ databases">
        <title>Genome Sequence of Cubamyces cubensis.</title>
        <authorList>
            <person name="Buettner E."/>
        </authorList>
    </citation>
    <scope>NUCLEOTIDE SEQUENCE</scope>
    <source>
        <strain evidence="11">MPL-01</strain>
    </source>
</reference>
<evidence type="ECO:0000256" key="5">
    <source>
        <dbReference type="ARBA" id="ARBA00022801"/>
    </source>
</evidence>
<dbReference type="Pfam" id="PF04389">
    <property type="entry name" value="Peptidase_M28"/>
    <property type="match status" value="1"/>
</dbReference>
<keyword evidence="6 7" id="KW-0862">Zinc</keyword>
<dbReference type="PANTHER" id="PTHR12147">
    <property type="entry name" value="METALLOPEPTIDASE M28 FAMILY MEMBER"/>
    <property type="match status" value="1"/>
</dbReference>
<dbReference type="Gene3D" id="3.40.630.10">
    <property type="entry name" value="Zn peptidases"/>
    <property type="match status" value="1"/>
</dbReference>
<evidence type="ECO:0000256" key="3">
    <source>
        <dbReference type="ARBA" id="ARBA00022670"/>
    </source>
</evidence>
<comment type="cofactor">
    <cofactor evidence="1">
        <name>Zn(2+)</name>
        <dbReference type="ChEBI" id="CHEBI:29105"/>
    </cofactor>
</comment>
<keyword evidence="8" id="KW-0175">Coiled coil</keyword>
<dbReference type="GO" id="GO:0006508">
    <property type="term" value="P:proteolysis"/>
    <property type="evidence" value="ECO:0007669"/>
    <property type="project" value="UniProtKB-KW"/>
</dbReference>
<evidence type="ECO:0000256" key="8">
    <source>
        <dbReference type="SAM" id="Coils"/>
    </source>
</evidence>
<protein>
    <recommendedName>
        <fullName evidence="7">Peptide hydrolase</fullName>
        <ecNumber evidence="7">3.4.-.-</ecNumber>
    </recommendedName>
</protein>
<dbReference type="InterPro" id="IPR007484">
    <property type="entry name" value="Peptidase_M28"/>
</dbReference>
<feature type="compositionally biased region" description="Polar residues" evidence="9">
    <location>
        <begin position="846"/>
        <end position="856"/>
    </location>
</feature>
<evidence type="ECO:0000313" key="11">
    <source>
        <dbReference type="EMBL" id="KAJ8472942.1"/>
    </source>
</evidence>
<dbReference type="EC" id="3.4.-.-" evidence="7"/>
<sequence>MLLVNAAAPLSVLLAVPHNPQAASSCLSQYYYGTHGQQDVFITTDELCLSESANLFSEGSFVPLSKGSPERQQQLVWLQHEAVDPTIKPATFVDEIDAFLSHLTTSSAPPADAANVEQVVIDAHKSKTELLHRTADSALISVDYDTALTLDQHLPRFWRASPLPASPVPFIPVPDEAVARVRDILVHLKFDPVVSSLVNNISVPQLRDDVRYLTGESPRSEIVSRHSFSQGVLIAAKWLKETFEEHGAHCELKPFLSGFAPNVVCSYAGSEHTTETVLISAHYDSRGSFGSVRAPGGDDDGSGTTALLGIARTIARRGVRFRKNVQICAFAGEEQGLYGSRYYAQELRQKGANLTLMVQADMLAYHAPGEPAQLGLPDRIGTPEVTQLVANLSAIYSPELTVGFTPACCSDHQSFHGQGFPATQVFERAGPIADPMYHNSGDLSERDNYDFDQIKSIAKVQVRMPPLYMRLVRAAADGFSGVRLACGAIGMHLDRTSLRRTSQLDPSSPDVHLAILRRRVPHLFNSHARPPPPKHSSMVERSPNQSWRRTSNDVHRMLEILCKSLRKGAAQRAFTPRPGQAPPHPFRVLFFELCALSHSLLHANPASTTWLKQWSDLLETVAQFYSEVLGGDPRALAESNSHQNNCVRFSQDIREWTEKVIPHHVNLFRAVYSRPEYVKRLEVLRRLLVNLEDFSSIFPDVDNTRRGQLQALMTQIVTGLQGPVDDDEVTLVQDLDPMDFKQLVTGVSGRSFDLFFRNFRLVVLRHRLRIRLTLGSALLTIGEDDMDAYTSDKSPHATSSIEPSLKRTKDMPLTVYINRAAQHGDDGYVEGSVKSAAAVECPQRAPHTTLSSSGHLRSSDPKTSSASSSSPGLSYATSEAPTKPKTPAPCAVQGLPSQPDYNKSIGDLVMANAEKVERLTQRFEKRLKEEKQRSKQIFEDERRWYKQRLEDERQRYKQALEDQRYERALEITRQRYEQALEDNRQQYKQALEDERQRYEQILEDERQWYERVLEDERRRLKETLEELRQYNQRERF</sequence>